<gene>
    <name evidence="1" type="ORF">LEQ_0043c</name>
</gene>
<organism evidence="1 2">
    <name type="scientific">Ligilactobacillus equi DPC 6820</name>
    <dbReference type="NCBI Taxonomy" id="1392007"/>
    <lineage>
        <taxon>Bacteria</taxon>
        <taxon>Bacillati</taxon>
        <taxon>Bacillota</taxon>
        <taxon>Bacilli</taxon>
        <taxon>Lactobacillales</taxon>
        <taxon>Lactobacillaceae</taxon>
        <taxon>Ligilactobacillus</taxon>
    </lineage>
</organism>
<accession>V7HWT3</accession>
<dbReference type="Proteomes" id="UP000018559">
    <property type="component" value="Unassembled WGS sequence"/>
</dbReference>
<dbReference type="EMBL" id="AWWH01000158">
    <property type="protein sequence ID" value="ETA73740.1"/>
    <property type="molecule type" value="Genomic_DNA"/>
</dbReference>
<comment type="caution">
    <text evidence="1">The sequence shown here is derived from an EMBL/GenBank/DDBJ whole genome shotgun (WGS) entry which is preliminary data.</text>
</comment>
<name>V7HWT3_9LACO</name>
<keyword evidence="2" id="KW-1185">Reference proteome</keyword>
<dbReference type="PATRIC" id="fig|1392007.3.peg.1400"/>
<evidence type="ECO:0000313" key="1">
    <source>
        <dbReference type="EMBL" id="ETA73740.1"/>
    </source>
</evidence>
<protein>
    <submittedName>
        <fullName evidence="1">Uncharacterized protein</fullName>
    </submittedName>
</protein>
<dbReference type="RefSeq" id="WP_023859990.1">
    <property type="nucleotide sequence ID" value="NZ_AWWH01000158.1"/>
</dbReference>
<proteinExistence type="predicted"/>
<reference evidence="1 2" key="1">
    <citation type="journal article" date="2014" name="Genome Announc.">
        <title>The Genome of the Predominant Equine Lactobacillus Species, Lactobacillus equi, Is Reflective of Its Lifestyle Adaptations to an Herbivorous Host.</title>
        <authorList>
            <person name="O'Donnell M.M."/>
            <person name="Harris H.M."/>
            <person name="O'Toole P.W."/>
            <person name="Ross R.P."/>
        </authorList>
    </citation>
    <scope>NUCLEOTIDE SEQUENCE [LARGE SCALE GENOMIC DNA]</scope>
    <source>
        <strain evidence="1 2">DPC 6820</strain>
    </source>
</reference>
<evidence type="ECO:0000313" key="2">
    <source>
        <dbReference type="Proteomes" id="UP000018559"/>
    </source>
</evidence>
<dbReference type="AlphaFoldDB" id="V7HWT3"/>
<sequence>MSDLNTQYEKIGKELVTQLGYDPRVLEFANEDNGLSDWYWGKVSEILENQWLLNCVKEYYESCVNC</sequence>